<protein>
    <recommendedName>
        <fullName evidence="3">cytochrome-c oxidase</fullName>
        <ecNumber evidence="3">7.1.1.9</ecNumber>
    </recommendedName>
    <alternativeName>
        <fullName evidence="9">Cytochrome aa3 subunit 3</fullName>
    </alternativeName>
    <alternativeName>
        <fullName evidence="10">Cytochrome c oxidase polypeptide III</fullName>
    </alternativeName>
</protein>
<organism evidence="15 16">
    <name type="scientific">Ornithinimicrobium cerasi</name>
    <dbReference type="NCBI Taxonomy" id="2248773"/>
    <lineage>
        <taxon>Bacteria</taxon>
        <taxon>Bacillati</taxon>
        <taxon>Actinomycetota</taxon>
        <taxon>Actinomycetes</taxon>
        <taxon>Micrococcales</taxon>
        <taxon>Ornithinimicrobiaceae</taxon>
        <taxon>Ornithinimicrobium</taxon>
    </lineage>
</organism>
<evidence type="ECO:0000256" key="1">
    <source>
        <dbReference type="ARBA" id="ARBA00004651"/>
    </source>
</evidence>
<proteinExistence type="inferred from homology"/>
<gene>
    <name evidence="15" type="ORF">SAMN05421879_101279</name>
</gene>
<comment type="catalytic activity">
    <reaction evidence="11">
        <text>4 Fe(II)-[cytochrome c] + O2 + 8 H(+)(in) = 4 Fe(III)-[cytochrome c] + 2 H2O + 4 H(+)(out)</text>
        <dbReference type="Rhea" id="RHEA:11436"/>
        <dbReference type="Rhea" id="RHEA-COMP:10350"/>
        <dbReference type="Rhea" id="RHEA-COMP:14399"/>
        <dbReference type="ChEBI" id="CHEBI:15377"/>
        <dbReference type="ChEBI" id="CHEBI:15378"/>
        <dbReference type="ChEBI" id="CHEBI:15379"/>
        <dbReference type="ChEBI" id="CHEBI:29033"/>
        <dbReference type="ChEBI" id="CHEBI:29034"/>
        <dbReference type="EC" id="7.1.1.9"/>
    </reaction>
</comment>
<feature type="domain" description="Heme-copper oxidase subunit III family profile" evidence="14">
    <location>
        <begin position="37"/>
        <end position="231"/>
    </location>
</feature>
<keyword evidence="8 13" id="KW-0472">Membrane</keyword>
<dbReference type="Proteomes" id="UP000219688">
    <property type="component" value="Unassembled WGS sequence"/>
</dbReference>
<dbReference type="GO" id="GO:0005886">
    <property type="term" value="C:plasma membrane"/>
    <property type="evidence" value="ECO:0007669"/>
    <property type="project" value="UniProtKB-SubCell"/>
</dbReference>
<dbReference type="PROSITE" id="PS50253">
    <property type="entry name" value="COX3"/>
    <property type="match status" value="1"/>
</dbReference>
<dbReference type="PANTHER" id="PTHR11403:SF2">
    <property type="entry name" value="CYTOCHROME BO(3) UBIQUINOL OXIDASE SUBUNIT 3"/>
    <property type="match status" value="1"/>
</dbReference>
<sequence length="231" mass="25649">MSHNVRVATTSAVTMTDAERFHATAHGPATRPNMTGVGTMVWLSSEIMFFAGLFAMYFTIRAASPDLWPERTAYLDLTFASINTLILVISSVWCQFGVWKAERGVPHRTGSLLKIGNPLGAEGWGMREWYVLTYLFGATFIAGQVWEYATLTMEGVTPTADSYGSVFFITTGFHGLHVTGGLLAFLLIIGRSFTAKRYTHAQATGAVVTSYYWHFVDVVWIALFFVIYVLQ</sequence>
<evidence type="ECO:0000256" key="6">
    <source>
        <dbReference type="ARBA" id="ARBA00022967"/>
    </source>
</evidence>
<keyword evidence="4" id="KW-1003">Cell membrane</keyword>
<dbReference type="EC" id="7.1.1.9" evidence="3"/>
<feature type="transmembrane region" description="Helical" evidence="13">
    <location>
        <begin position="40"/>
        <end position="60"/>
    </location>
</feature>
<dbReference type="AlphaFoldDB" id="A0A285VC96"/>
<dbReference type="PANTHER" id="PTHR11403">
    <property type="entry name" value="CYTOCHROME C OXIDASE SUBUNIT III"/>
    <property type="match status" value="1"/>
</dbReference>
<dbReference type="InterPro" id="IPR035973">
    <property type="entry name" value="Cyt_c_oxidase_su3-like_sf"/>
</dbReference>
<dbReference type="STRING" id="1122622.GCA_000421185_01710"/>
<evidence type="ECO:0000256" key="7">
    <source>
        <dbReference type="ARBA" id="ARBA00022989"/>
    </source>
</evidence>
<evidence type="ECO:0000256" key="4">
    <source>
        <dbReference type="ARBA" id="ARBA00022475"/>
    </source>
</evidence>
<evidence type="ECO:0000256" key="11">
    <source>
        <dbReference type="ARBA" id="ARBA00047816"/>
    </source>
</evidence>
<evidence type="ECO:0000256" key="8">
    <source>
        <dbReference type="ARBA" id="ARBA00023136"/>
    </source>
</evidence>
<comment type="similarity">
    <text evidence="2 12">Belongs to the cytochrome c oxidase subunit 3 family.</text>
</comment>
<feature type="transmembrane region" description="Helical" evidence="13">
    <location>
        <begin position="211"/>
        <end position="230"/>
    </location>
</feature>
<name>A0A285VC96_9MICO</name>
<dbReference type="Gene3D" id="1.20.120.80">
    <property type="entry name" value="Cytochrome c oxidase, subunit III, four-helix bundle"/>
    <property type="match status" value="1"/>
</dbReference>
<evidence type="ECO:0000313" key="16">
    <source>
        <dbReference type="Proteomes" id="UP000219688"/>
    </source>
</evidence>
<feature type="transmembrane region" description="Helical" evidence="13">
    <location>
        <begin position="166"/>
        <end position="190"/>
    </location>
</feature>
<dbReference type="SUPFAM" id="SSF81452">
    <property type="entry name" value="Cytochrome c oxidase subunit III-like"/>
    <property type="match status" value="1"/>
</dbReference>
<dbReference type="GO" id="GO:0004129">
    <property type="term" value="F:cytochrome-c oxidase activity"/>
    <property type="evidence" value="ECO:0007669"/>
    <property type="project" value="UniProtKB-EC"/>
</dbReference>
<keyword evidence="6" id="KW-1278">Translocase</keyword>
<evidence type="ECO:0000256" key="3">
    <source>
        <dbReference type="ARBA" id="ARBA00012949"/>
    </source>
</evidence>
<evidence type="ECO:0000256" key="12">
    <source>
        <dbReference type="RuleBase" id="RU003376"/>
    </source>
</evidence>
<evidence type="ECO:0000259" key="14">
    <source>
        <dbReference type="PROSITE" id="PS50253"/>
    </source>
</evidence>
<comment type="subcellular location">
    <subcellularLocation>
        <location evidence="1 12">Cell membrane</location>
        <topology evidence="1 12">Multi-pass membrane protein</topology>
    </subcellularLocation>
</comment>
<evidence type="ECO:0000256" key="2">
    <source>
        <dbReference type="ARBA" id="ARBA00010581"/>
    </source>
</evidence>
<dbReference type="Pfam" id="PF00510">
    <property type="entry name" value="COX3"/>
    <property type="match status" value="1"/>
</dbReference>
<evidence type="ECO:0000256" key="9">
    <source>
        <dbReference type="ARBA" id="ARBA00031400"/>
    </source>
</evidence>
<evidence type="ECO:0000256" key="13">
    <source>
        <dbReference type="SAM" id="Phobius"/>
    </source>
</evidence>
<dbReference type="InterPro" id="IPR024791">
    <property type="entry name" value="Cyt_c/ubiquinol_Oxase_su3"/>
</dbReference>
<reference evidence="16" key="1">
    <citation type="submission" date="2017-08" db="EMBL/GenBank/DDBJ databases">
        <authorList>
            <person name="Varghese N."/>
            <person name="Submissions S."/>
        </authorList>
    </citation>
    <scope>NUCLEOTIDE SEQUENCE [LARGE SCALE GENOMIC DNA]</scope>
    <source>
        <strain evidence="16">USBA17B2</strain>
    </source>
</reference>
<keyword evidence="7 13" id="KW-1133">Transmembrane helix</keyword>
<accession>A0A285VC96</accession>
<evidence type="ECO:0000256" key="5">
    <source>
        <dbReference type="ARBA" id="ARBA00022692"/>
    </source>
</evidence>
<evidence type="ECO:0000313" key="15">
    <source>
        <dbReference type="EMBL" id="SOC51694.1"/>
    </source>
</evidence>
<dbReference type="CDD" id="cd00386">
    <property type="entry name" value="Heme_Cu_Oxidase_III_like"/>
    <property type="match status" value="1"/>
</dbReference>
<dbReference type="GO" id="GO:0019646">
    <property type="term" value="P:aerobic electron transport chain"/>
    <property type="evidence" value="ECO:0007669"/>
    <property type="project" value="InterPro"/>
</dbReference>
<feature type="transmembrane region" description="Helical" evidence="13">
    <location>
        <begin position="80"/>
        <end position="99"/>
    </location>
</feature>
<dbReference type="InterPro" id="IPR013833">
    <property type="entry name" value="Cyt_c_oxidase_su3_a-hlx"/>
</dbReference>
<evidence type="ECO:0000256" key="10">
    <source>
        <dbReference type="ARBA" id="ARBA00031625"/>
    </source>
</evidence>
<dbReference type="InterPro" id="IPR000298">
    <property type="entry name" value="Cyt_c_oxidase-like_su3"/>
</dbReference>
<keyword evidence="16" id="KW-1185">Reference proteome</keyword>
<dbReference type="EMBL" id="OBQK01000001">
    <property type="protein sequence ID" value="SOC51694.1"/>
    <property type="molecule type" value="Genomic_DNA"/>
</dbReference>
<keyword evidence="5 12" id="KW-0812">Transmembrane</keyword>
<feature type="transmembrane region" description="Helical" evidence="13">
    <location>
        <begin position="129"/>
        <end position="146"/>
    </location>
</feature>
<dbReference type="FunFam" id="1.20.120.80:FF:000001">
    <property type="entry name" value="Cytochrome (Ubi)quinol oxidase subunit III"/>
    <property type="match status" value="1"/>
</dbReference>